<feature type="region of interest" description="Disordered" evidence="7">
    <location>
        <begin position="55"/>
        <end position="77"/>
    </location>
</feature>
<dbReference type="GO" id="GO:0016787">
    <property type="term" value="F:hydrolase activity"/>
    <property type="evidence" value="ECO:0007669"/>
    <property type="project" value="UniProtKB-KW"/>
</dbReference>
<keyword evidence="6" id="KW-0695">RNA-directed DNA polymerase</keyword>
<keyword evidence="2" id="KW-0548">Nucleotidyltransferase</keyword>
<evidence type="ECO:0000313" key="10">
    <source>
        <dbReference type="Proteomes" id="UP000077521"/>
    </source>
</evidence>
<protein>
    <recommendedName>
        <fullName evidence="8">Reverse transcriptase RNase H-like domain-containing protein</fullName>
    </recommendedName>
</protein>
<evidence type="ECO:0000256" key="2">
    <source>
        <dbReference type="ARBA" id="ARBA00022695"/>
    </source>
</evidence>
<evidence type="ECO:0000256" key="5">
    <source>
        <dbReference type="ARBA" id="ARBA00022801"/>
    </source>
</evidence>
<evidence type="ECO:0000256" key="1">
    <source>
        <dbReference type="ARBA" id="ARBA00022679"/>
    </source>
</evidence>
<organism evidence="9 10">
    <name type="scientific">Tilletia indica</name>
    <dbReference type="NCBI Taxonomy" id="43049"/>
    <lineage>
        <taxon>Eukaryota</taxon>
        <taxon>Fungi</taxon>
        <taxon>Dikarya</taxon>
        <taxon>Basidiomycota</taxon>
        <taxon>Ustilaginomycotina</taxon>
        <taxon>Exobasidiomycetes</taxon>
        <taxon>Tilletiales</taxon>
        <taxon>Tilletiaceae</taxon>
        <taxon>Tilletia</taxon>
    </lineage>
</organism>
<evidence type="ECO:0000259" key="8">
    <source>
        <dbReference type="Pfam" id="PF17917"/>
    </source>
</evidence>
<dbReference type="GO" id="GO:0003964">
    <property type="term" value="F:RNA-directed DNA polymerase activity"/>
    <property type="evidence" value="ECO:0007669"/>
    <property type="project" value="UniProtKB-KW"/>
</dbReference>
<proteinExistence type="predicted"/>
<evidence type="ECO:0000256" key="7">
    <source>
        <dbReference type="SAM" id="MobiDB-lite"/>
    </source>
</evidence>
<dbReference type="AlphaFoldDB" id="A0A177T6I2"/>
<dbReference type="GO" id="GO:0004519">
    <property type="term" value="F:endonuclease activity"/>
    <property type="evidence" value="ECO:0007669"/>
    <property type="project" value="UniProtKB-KW"/>
</dbReference>
<evidence type="ECO:0000256" key="3">
    <source>
        <dbReference type="ARBA" id="ARBA00022722"/>
    </source>
</evidence>
<comment type="caution">
    <text evidence="9">The sequence shown here is derived from an EMBL/GenBank/DDBJ whole genome shotgun (WGS) entry which is preliminary data.</text>
</comment>
<dbReference type="Pfam" id="PF17917">
    <property type="entry name" value="RT_RNaseH"/>
    <property type="match status" value="1"/>
</dbReference>
<dbReference type="InterPro" id="IPR041373">
    <property type="entry name" value="RT_RNaseH"/>
</dbReference>
<keyword evidence="1" id="KW-0808">Transferase</keyword>
<keyword evidence="10" id="KW-1185">Reference proteome</keyword>
<evidence type="ECO:0000313" key="9">
    <source>
        <dbReference type="EMBL" id="KAE8239841.1"/>
    </source>
</evidence>
<sequence>MANELASRKLRPFRVREVLGDHRVRLDVPDDLRIGDTFSAGHSFATHRTRLFSSSDAAAQSHIPPSRVPSPPSLPPRARRAPVVLRGYETASALVLSAALYKELRGPYHRPRKVVLKERSLLLTEKPVAFLSRLTMPSEPKLAAAELELCCLAWAFGRFLHLLEGADVTVVTDLGPLGPMLTIIFDAAVPAIQQVPGPSFARGSGLSSIQSEFSSFVPPLSLRERGAANIGYGLLAKVGAQDLHVRAWAKKLLWYAACAVALDLFGRAWKEHFEAVVVAISDQSRHR</sequence>
<accession>A0A177T6I2</accession>
<gene>
    <name evidence="9" type="ORF">A4X13_0g8043</name>
</gene>
<dbReference type="Proteomes" id="UP000077521">
    <property type="component" value="Unassembled WGS sequence"/>
</dbReference>
<keyword evidence="5" id="KW-0378">Hydrolase</keyword>
<feature type="compositionally biased region" description="Pro residues" evidence="7">
    <location>
        <begin position="66"/>
        <end position="75"/>
    </location>
</feature>
<keyword evidence="3" id="KW-0540">Nuclease</keyword>
<dbReference type="EMBL" id="LWDF02001214">
    <property type="protein sequence ID" value="KAE8239841.1"/>
    <property type="molecule type" value="Genomic_DNA"/>
</dbReference>
<evidence type="ECO:0000256" key="4">
    <source>
        <dbReference type="ARBA" id="ARBA00022759"/>
    </source>
</evidence>
<reference evidence="9" key="1">
    <citation type="submission" date="2016-04" db="EMBL/GenBank/DDBJ databases">
        <authorList>
            <person name="Nguyen H.D."/>
            <person name="Samba Siva P."/>
            <person name="Cullis J."/>
            <person name="Levesque C.A."/>
            <person name="Hambleton S."/>
        </authorList>
    </citation>
    <scope>NUCLEOTIDE SEQUENCE</scope>
    <source>
        <strain evidence="9">DAOMC 236416</strain>
    </source>
</reference>
<evidence type="ECO:0000256" key="6">
    <source>
        <dbReference type="ARBA" id="ARBA00022918"/>
    </source>
</evidence>
<keyword evidence="4" id="KW-0255">Endonuclease</keyword>
<reference evidence="9" key="2">
    <citation type="journal article" date="2019" name="IMA Fungus">
        <title>Genome sequencing and comparison of five Tilletia species to identify candidate genes for the detection of regulated species infecting wheat.</title>
        <authorList>
            <person name="Nguyen H.D.T."/>
            <person name="Sultana T."/>
            <person name="Kesanakurti P."/>
            <person name="Hambleton S."/>
        </authorList>
    </citation>
    <scope>NUCLEOTIDE SEQUENCE</scope>
    <source>
        <strain evidence="9">DAOMC 236416</strain>
    </source>
</reference>
<name>A0A177T6I2_9BASI</name>
<feature type="domain" description="Reverse transcriptase RNase H-like" evidence="8">
    <location>
        <begin position="124"/>
        <end position="178"/>
    </location>
</feature>